<accession>A0A4Y8ZP95</accession>
<dbReference type="RefSeq" id="WP_184171869.1">
    <property type="nucleotide sequence ID" value="NZ_BAABAG010000007.1"/>
</dbReference>
<protein>
    <submittedName>
        <fullName evidence="1">Uncharacterized protein</fullName>
    </submittedName>
</protein>
<evidence type="ECO:0000313" key="1">
    <source>
        <dbReference type="EMBL" id="MBB5848648.1"/>
    </source>
</evidence>
<proteinExistence type="predicted"/>
<evidence type="ECO:0000313" key="2">
    <source>
        <dbReference type="Proteomes" id="UP000567246"/>
    </source>
</evidence>
<dbReference type="AlphaFoldDB" id="A0A4Y8ZP95"/>
<dbReference type="EMBL" id="JACHMW010000001">
    <property type="protein sequence ID" value="MBB5848648.1"/>
    <property type="molecule type" value="Genomic_DNA"/>
</dbReference>
<name>A0A4Y8ZP95_9MICC</name>
<comment type="caution">
    <text evidence="1">The sequence shown here is derived from an EMBL/GenBank/DDBJ whole genome shotgun (WGS) entry which is preliminary data.</text>
</comment>
<keyword evidence="2" id="KW-1185">Reference proteome</keyword>
<sequence>MAIKTKLPIEFSCGHTETVDLARVPAGRRKAHAFGLGKNRVCTSCFRKKSSEDLELQNRQTLLDADQFAQEHNLPDLTGSDKQVNWATRVRYQVLSDVLDSDETPDQQTTDVLAAAQALTRAGWWLDNATDKDLTVEDICELILTADESSNAADRIETENPF</sequence>
<organism evidence="1 2">
    <name type="scientific">Micrococcus endophyticus</name>
    <dbReference type="NCBI Taxonomy" id="455343"/>
    <lineage>
        <taxon>Bacteria</taxon>
        <taxon>Bacillati</taxon>
        <taxon>Actinomycetota</taxon>
        <taxon>Actinomycetes</taxon>
        <taxon>Micrococcales</taxon>
        <taxon>Micrococcaceae</taxon>
        <taxon>Micrococcus</taxon>
    </lineage>
</organism>
<dbReference type="Proteomes" id="UP000567246">
    <property type="component" value="Unassembled WGS sequence"/>
</dbReference>
<reference evidence="1 2" key="1">
    <citation type="submission" date="2020-08" db="EMBL/GenBank/DDBJ databases">
        <title>Sequencing the genomes of 1000 actinobacteria strains.</title>
        <authorList>
            <person name="Klenk H.-P."/>
        </authorList>
    </citation>
    <scope>NUCLEOTIDE SEQUENCE [LARGE SCALE GENOMIC DNA]</scope>
    <source>
        <strain evidence="1 2">DSM 17945</strain>
    </source>
</reference>
<gene>
    <name evidence="1" type="ORF">HDA33_001212</name>
</gene>